<keyword evidence="3 7" id="KW-0479">Metal-binding</keyword>
<dbReference type="STRING" id="1316936.K678_06275"/>
<dbReference type="InterPro" id="IPR010985">
    <property type="entry name" value="Ribbon_hlx_hlx"/>
</dbReference>
<feature type="binding site" evidence="7">
    <location>
        <position position="90"/>
    </location>
    <ligand>
        <name>Ni(2+)</name>
        <dbReference type="ChEBI" id="CHEBI:49786"/>
    </ligand>
</feature>
<dbReference type="CDD" id="cd22231">
    <property type="entry name" value="RHH_NikR_HicB-like"/>
    <property type="match status" value="1"/>
</dbReference>
<dbReference type="GO" id="GO:0003677">
    <property type="term" value="F:DNA binding"/>
    <property type="evidence" value="ECO:0007669"/>
    <property type="project" value="UniProtKB-KW"/>
</dbReference>
<evidence type="ECO:0000256" key="4">
    <source>
        <dbReference type="ARBA" id="ARBA00023015"/>
    </source>
</evidence>
<dbReference type="InterPro" id="IPR002145">
    <property type="entry name" value="CopG"/>
</dbReference>
<dbReference type="RefSeq" id="WP_021131610.1">
    <property type="nucleotide sequence ID" value="NZ_AQPH01000016.1"/>
</dbReference>
<comment type="caution">
    <text evidence="11">The sequence shown here is derived from an EMBL/GenBank/DDBJ whole genome shotgun (WGS) entry which is preliminary data.</text>
</comment>
<feature type="domain" description="Ribbon-helix-helix protein CopG" evidence="9">
    <location>
        <begin position="3"/>
        <end position="43"/>
    </location>
</feature>
<dbReference type="InterPro" id="IPR045865">
    <property type="entry name" value="ACT-like_dom_sf"/>
</dbReference>
<dbReference type="Pfam" id="PF08753">
    <property type="entry name" value="NikR_C"/>
    <property type="match status" value="1"/>
</dbReference>
<evidence type="ECO:0000259" key="9">
    <source>
        <dbReference type="Pfam" id="PF01402"/>
    </source>
</evidence>
<dbReference type="InterPro" id="IPR022988">
    <property type="entry name" value="Ni_resp_reg_NikR"/>
</dbReference>
<dbReference type="EMBL" id="AQPH01000016">
    <property type="protein sequence ID" value="EPY02352.1"/>
    <property type="molecule type" value="Genomic_DNA"/>
</dbReference>
<feature type="compositionally biased region" description="Basic and acidic residues" evidence="8">
    <location>
        <begin position="137"/>
        <end position="150"/>
    </location>
</feature>
<dbReference type="AlphaFoldDB" id="S9S8V9"/>
<comment type="similarity">
    <text evidence="1 7">Belongs to the transcriptional regulatory CopG/NikR family.</text>
</comment>
<keyword evidence="4 7" id="KW-0805">Transcription regulation</keyword>
<evidence type="ECO:0000313" key="12">
    <source>
        <dbReference type="Proteomes" id="UP000015350"/>
    </source>
</evidence>
<dbReference type="NCBIfam" id="NF002169">
    <property type="entry name" value="PRK01002.1"/>
    <property type="match status" value="1"/>
</dbReference>
<reference evidence="11 12" key="1">
    <citation type="submission" date="2013-04" db="EMBL/GenBank/DDBJ databases">
        <authorList>
            <person name="Kuznetsov B."/>
            <person name="Ivanovsky R."/>
        </authorList>
    </citation>
    <scope>NUCLEOTIDE SEQUENCE [LARGE SCALE GENOMIC DNA]</scope>
    <source>
        <strain evidence="11 12">MGU-K5</strain>
    </source>
</reference>
<dbReference type="PANTHER" id="PTHR34719">
    <property type="entry name" value="NICKEL-RESPONSIVE REGULATOR"/>
    <property type="match status" value="1"/>
</dbReference>
<keyword evidence="5 7" id="KW-0238">DNA-binding</keyword>
<dbReference type="HAMAP" id="MF_00476">
    <property type="entry name" value="NikR"/>
    <property type="match status" value="1"/>
</dbReference>
<dbReference type="GO" id="GO:0003700">
    <property type="term" value="F:DNA-binding transcription factor activity"/>
    <property type="evidence" value="ECO:0007669"/>
    <property type="project" value="UniProtKB-UniRule"/>
</dbReference>
<dbReference type="OrthoDB" id="9806294at2"/>
<feature type="region of interest" description="Disordered" evidence="8">
    <location>
        <begin position="137"/>
        <end position="164"/>
    </location>
</feature>
<gene>
    <name evidence="11" type="ORF">K678_06275</name>
</gene>
<dbReference type="PATRIC" id="fig|1316936.3.peg.1256"/>
<protein>
    <recommendedName>
        <fullName evidence="7">Putative nickel-responsive regulator</fullName>
    </recommendedName>
</protein>
<dbReference type="SUPFAM" id="SSF55021">
    <property type="entry name" value="ACT-like"/>
    <property type="match status" value="1"/>
</dbReference>
<accession>S9S8V9</accession>
<dbReference type="Gene3D" id="3.30.70.1150">
    <property type="entry name" value="ACT-like. Chain A, domain 2"/>
    <property type="match status" value="1"/>
</dbReference>
<dbReference type="InterPro" id="IPR027271">
    <property type="entry name" value="Acetolactate_synth/TF_NikR_C"/>
</dbReference>
<feature type="binding site" evidence="7">
    <location>
        <position position="77"/>
    </location>
    <ligand>
        <name>Ni(2+)</name>
        <dbReference type="ChEBI" id="CHEBI:49786"/>
    </ligand>
</feature>
<dbReference type="NCBIfam" id="NF003381">
    <property type="entry name" value="PRK04460.1"/>
    <property type="match status" value="1"/>
</dbReference>
<dbReference type="NCBIfam" id="NF002815">
    <property type="entry name" value="PRK02967.1"/>
    <property type="match status" value="1"/>
</dbReference>
<dbReference type="InterPro" id="IPR014864">
    <property type="entry name" value="TF_NikR_Ni-bd_C"/>
</dbReference>
<dbReference type="PANTHER" id="PTHR34719:SF2">
    <property type="entry name" value="NICKEL-RESPONSIVE REGULATOR"/>
    <property type="match status" value="1"/>
</dbReference>
<dbReference type="Proteomes" id="UP000015350">
    <property type="component" value="Unassembled WGS sequence"/>
</dbReference>
<organism evidence="11 12">
    <name type="scientific">Magnetospirillum fulvum MGU-K5</name>
    <dbReference type="NCBI Taxonomy" id="1316936"/>
    <lineage>
        <taxon>Bacteria</taxon>
        <taxon>Pseudomonadati</taxon>
        <taxon>Pseudomonadota</taxon>
        <taxon>Alphaproteobacteria</taxon>
        <taxon>Rhodospirillales</taxon>
        <taxon>Rhodospirillaceae</taxon>
        <taxon>Magnetospirillum</taxon>
    </lineage>
</organism>
<evidence type="ECO:0000256" key="1">
    <source>
        <dbReference type="ARBA" id="ARBA00008478"/>
    </source>
</evidence>
<evidence type="ECO:0000256" key="7">
    <source>
        <dbReference type="HAMAP-Rule" id="MF_00476"/>
    </source>
</evidence>
<feature type="binding site" evidence="7">
    <location>
        <position position="88"/>
    </location>
    <ligand>
        <name>Ni(2+)</name>
        <dbReference type="ChEBI" id="CHEBI:49786"/>
    </ligand>
</feature>
<evidence type="ECO:0000256" key="3">
    <source>
        <dbReference type="ARBA" id="ARBA00022723"/>
    </source>
</evidence>
<dbReference type="eggNOG" id="COG0864">
    <property type="taxonomic scope" value="Bacteria"/>
</dbReference>
<comment type="function">
    <text evidence="7">Transcriptional regulator.</text>
</comment>
<evidence type="ECO:0000256" key="8">
    <source>
        <dbReference type="SAM" id="MobiDB-lite"/>
    </source>
</evidence>
<dbReference type="InterPro" id="IPR050192">
    <property type="entry name" value="CopG/NikR_regulator"/>
</dbReference>
<dbReference type="GO" id="GO:0010045">
    <property type="term" value="P:response to nickel cation"/>
    <property type="evidence" value="ECO:0007669"/>
    <property type="project" value="InterPro"/>
</dbReference>
<evidence type="ECO:0000256" key="5">
    <source>
        <dbReference type="ARBA" id="ARBA00023125"/>
    </source>
</evidence>
<keyword evidence="2 7" id="KW-0533">Nickel</keyword>
<dbReference type="Gene3D" id="1.10.1220.10">
    <property type="entry name" value="Met repressor-like"/>
    <property type="match status" value="1"/>
</dbReference>
<feature type="binding site" evidence="7">
    <location>
        <position position="96"/>
    </location>
    <ligand>
        <name>Ni(2+)</name>
        <dbReference type="ChEBI" id="CHEBI:49786"/>
    </ligand>
</feature>
<keyword evidence="6 7" id="KW-0804">Transcription</keyword>
<dbReference type="Pfam" id="PF01402">
    <property type="entry name" value="RHH_1"/>
    <property type="match status" value="1"/>
</dbReference>
<evidence type="ECO:0000259" key="10">
    <source>
        <dbReference type="Pfam" id="PF08753"/>
    </source>
</evidence>
<feature type="compositionally biased region" description="Basic residues" evidence="8">
    <location>
        <begin position="151"/>
        <end position="164"/>
    </location>
</feature>
<proteinExistence type="inferred from homology"/>
<feature type="domain" description="Transcription factor NikR nickel binding C-terminal" evidence="10">
    <location>
        <begin position="54"/>
        <end position="128"/>
    </location>
</feature>
<name>S9S8V9_MAGFU</name>
<sequence length="164" mass="18520">MDRFTVSLDETLLAQFDDYIHRRGYDNRSEAVRDVLRQVLENERLADADSGQCIACLSYIYNHNERDLSRRLVQASHAHHDLTHSTLHLHLDHENCMEVSILQGATASVRRFADAIMAETGVRHGALNAVPVEVKVTDSHHHHDDGDGHAHPHSHPHVHSSPKT</sequence>
<comment type="cofactor">
    <cofactor evidence="7">
        <name>Ni(2+)</name>
        <dbReference type="ChEBI" id="CHEBI:49786"/>
    </cofactor>
    <text evidence="7">Binds 1 nickel ion per subunit.</text>
</comment>
<evidence type="ECO:0000256" key="2">
    <source>
        <dbReference type="ARBA" id="ARBA00022596"/>
    </source>
</evidence>
<dbReference type="SUPFAM" id="SSF47598">
    <property type="entry name" value="Ribbon-helix-helix"/>
    <property type="match status" value="1"/>
</dbReference>
<dbReference type="InterPro" id="IPR013321">
    <property type="entry name" value="Arc_rbn_hlx_hlx"/>
</dbReference>
<dbReference type="GO" id="GO:0016151">
    <property type="term" value="F:nickel cation binding"/>
    <property type="evidence" value="ECO:0007669"/>
    <property type="project" value="UniProtKB-UniRule"/>
</dbReference>
<evidence type="ECO:0000313" key="11">
    <source>
        <dbReference type="EMBL" id="EPY02352.1"/>
    </source>
</evidence>
<evidence type="ECO:0000256" key="6">
    <source>
        <dbReference type="ARBA" id="ARBA00023163"/>
    </source>
</evidence>